<comment type="caution">
    <text evidence="2">The sequence shown here is derived from an EMBL/GenBank/DDBJ whole genome shotgun (WGS) entry which is preliminary data.</text>
</comment>
<accession>A0A917TB37</accession>
<gene>
    <name evidence="2" type="ORF">GCM10011594_37690</name>
</gene>
<evidence type="ECO:0000313" key="2">
    <source>
        <dbReference type="EMBL" id="GGM14137.1"/>
    </source>
</evidence>
<sequence>MTGSSARSGIVRWLRAGYPSGVPERDYLPLFALLRRRLTNDEVAAVAAELSGRTDPAGREAICELIERLTHETAHDADVERVRQQLGASSADDDPPGGGPPAA</sequence>
<dbReference type="Gene3D" id="1.10.150.430">
    <property type="entry name" value="DUF3349, helical bundle"/>
    <property type="match status" value="1"/>
</dbReference>
<dbReference type="Pfam" id="PF11829">
    <property type="entry name" value="DUF3349"/>
    <property type="match status" value="1"/>
</dbReference>
<keyword evidence="3" id="KW-1185">Reference proteome</keyword>
<dbReference type="InterPro" id="IPR021784">
    <property type="entry name" value="DUF3349"/>
</dbReference>
<protein>
    <recommendedName>
        <fullName evidence="4">DUF3349 domain-containing protein</fullName>
    </recommendedName>
</protein>
<feature type="region of interest" description="Disordered" evidence="1">
    <location>
        <begin position="74"/>
        <end position="103"/>
    </location>
</feature>
<feature type="compositionally biased region" description="Basic and acidic residues" evidence="1">
    <location>
        <begin position="74"/>
        <end position="83"/>
    </location>
</feature>
<evidence type="ECO:0000313" key="3">
    <source>
        <dbReference type="Proteomes" id="UP000655208"/>
    </source>
</evidence>
<dbReference type="AlphaFoldDB" id="A0A917TB37"/>
<reference evidence="2" key="1">
    <citation type="journal article" date="2014" name="Int. J. Syst. Evol. Microbiol.">
        <title>Complete genome sequence of Corynebacterium casei LMG S-19264T (=DSM 44701T), isolated from a smear-ripened cheese.</title>
        <authorList>
            <consortium name="US DOE Joint Genome Institute (JGI-PGF)"/>
            <person name="Walter F."/>
            <person name="Albersmeier A."/>
            <person name="Kalinowski J."/>
            <person name="Ruckert C."/>
        </authorList>
    </citation>
    <scope>NUCLEOTIDE SEQUENCE</scope>
    <source>
        <strain evidence="2">CGMCC 4.7308</strain>
    </source>
</reference>
<organism evidence="2 3">
    <name type="scientific">Nakamurella endophytica</name>
    <dbReference type="NCBI Taxonomy" id="1748367"/>
    <lineage>
        <taxon>Bacteria</taxon>
        <taxon>Bacillati</taxon>
        <taxon>Actinomycetota</taxon>
        <taxon>Actinomycetes</taxon>
        <taxon>Nakamurellales</taxon>
        <taxon>Nakamurellaceae</taxon>
        <taxon>Nakamurella</taxon>
    </lineage>
</organism>
<dbReference type="EMBL" id="BMNA01000012">
    <property type="protein sequence ID" value="GGM14137.1"/>
    <property type="molecule type" value="Genomic_DNA"/>
</dbReference>
<proteinExistence type="predicted"/>
<dbReference type="RefSeq" id="WP_188944258.1">
    <property type="nucleotide sequence ID" value="NZ_BMNA01000012.1"/>
</dbReference>
<reference evidence="2" key="2">
    <citation type="submission" date="2020-09" db="EMBL/GenBank/DDBJ databases">
        <authorList>
            <person name="Sun Q."/>
            <person name="Zhou Y."/>
        </authorList>
    </citation>
    <scope>NUCLEOTIDE SEQUENCE</scope>
    <source>
        <strain evidence="2">CGMCC 4.7308</strain>
    </source>
</reference>
<name>A0A917TB37_9ACTN</name>
<evidence type="ECO:0008006" key="4">
    <source>
        <dbReference type="Google" id="ProtNLM"/>
    </source>
</evidence>
<dbReference type="InterPro" id="IPR044918">
    <property type="entry name" value="DUF3349_helical"/>
</dbReference>
<dbReference type="Proteomes" id="UP000655208">
    <property type="component" value="Unassembled WGS sequence"/>
</dbReference>
<evidence type="ECO:0000256" key="1">
    <source>
        <dbReference type="SAM" id="MobiDB-lite"/>
    </source>
</evidence>